<accession>A0AA34TI97</accession>
<keyword evidence="2" id="KW-1133">Transmembrane helix</keyword>
<feature type="transmembrane region" description="Helical" evidence="2">
    <location>
        <begin position="144"/>
        <end position="161"/>
    </location>
</feature>
<reference evidence="3 4" key="1">
    <citation type="journal article" date="2017" name="BMC Genomics">
        <title>Comparative and functional genomics of the Lactococcus lactis taxon; insights into evolution and niche adaptation.</title>
        <authorList>
            <person name="Kelleher P."/>
            <person name="Bottacini F."/>
            <person name="Mahony J."/>
            <person name="Kilcawley K.N."/>
            <person name="van Sinderen D."/>
        </authorList>
    </citation>
    <scope>NUCLEOTIDE SEQUENCE [LARGE SCALE GENOMIC DNA]</scope>
    <source>
        <strain evidence="3 4">JM3</strain>
    </source>
</reference>
<gene>
    <name evidence="3" type="ORF">LLJM3_0855</name>
</gene>
<proteinExistence type="predicted"/>
<evidence type="ECO:0000256" key="2">
    <source>
        <dbReference type="SAM" id="Phobius"/>
    </source>
</evidence>
<dbReference type="Proteomes" id="UP000192161">
    <property type="component" value="Chromosome"/>
</dbReference>
<feature type="region of interest" description="Disordered" evidence="1">
    <location>
        <begin position="1"/>
        <end position="21"/>
    </location>
</feature>
<evidence type="ECO:0008006" key="5">
    <source>
        <dbReference type="Google" id="ProtNLM"/>
    </source>
</evidence>
<keyword evidence="2" id="KW-0812">Transmembrane</keyword>
<dbReference type="EMBL" id="CP015901">
    <property type="protein sequence ID" value="ARE23060.1"/>
    <property type="molecule type" value="Genomic_DNA"/>
</dbReference>
<name>A0AA34TI97_LACLC</name>
<evidence type="ECO:0000313" key="4">
    <source>
        <dbReference type="Proteomes" id="UP000192161"/>
    </source>
</evidence>
<dbReference type="RefSeq" id="WP_011675810.1">
    <property type="nucleotide sequence ID" value="NZ_CP015901.2"/>
</dbReference>
<evidence type="ECO:0000313" key="3">
    <source>
        <dbReference type="EMBL" id="ARE23060.1"/>
    </source>
</evidence>
<organism evidence="3 4">
    <name type="scientific">Lactococcus lactis subsp. cremoris</name>
    <name type="common">Streptococcus cremoris</name>
    <dbReference type="NCBI Taxonomy" id="1359"/>
    <lineage>
        <taxon>Bacteria</taxon>
        <taxon>Bacillati</taxon>
        <taxon>Bacillota</taxon>
        <taxon>Bacilli</taxon>
        <taxon>Lactobacillales</taxon>
        <taxon>Streptococcaceae</taxon>
        <taxon>Lactococcus</taxon>
    </lineage>
</organism>
<keyword evidence="2" id="KW-0472">Membrane</keyword>
<protein>
    <recommendedName>
        <fullName evidence="5">Signal peptidase-like protein</fullName>
    </recommendedName>
</protein>
<sequence>MTQNKEPEIKPERKPIDPKDLNKFVNGLNDYRDNWMSEINGKDYLTPNRKIEENKKSKKEQNNSTKALQKIEDLLNDSNKSVDSEMILQIAKKKLESGEFNSEDAEDFIVHDLLLLTTTPGKQGITNRERDYINSRRKRGGMRTALISVIGTIIIFLAWAIKMGFFK</sequence>
<evidence type="ECO:0000256" key="1">
    <source>
        <dbReference type="SAM" id="MobiDB-lite"/>
    </source>
</evidence>
<dbReference type="AlphaFoldDB" id="A0AA34TI97"/>